<dbReference type="Gene3D" id="1.50.40.10">
    <property type="entry name" value="Mitochondrial carrier domain"/>
    <property type="match status" value="1"/>
</dbReference>
<feature type="repeat" description="Solcar" evidence="4">
    <location>
        <begin position="120"/>
        <end position="207"/>
    </location>
</feature>
<dbReference type="EMBL" id="MDYQ01000018">
    <property type="protein sequence ID" value="PRP87751.1"/>
    <property type="molecule type" value="Genomic_DNA"/>
</dbReference>
<evidence type="ECO:0000256" key="1">
    <source>
        <dbReference type="ARBA" id="ARBA00004141"/>
    </source>
</evidence>
<dbReference type="Proteomes" id="UP000241769">
    <property type="component" value="Unassembled WGS sequence"/>
</dbReference>
<gene>
    <name evidence="6" type="ORF">PROFUN_02451</name>
</gene>
<sequence>MTQPQPTSSSLTEKDDGDLIYDVRTSWDQLHLPTLAFTATSIYVAESVIYHPFDVLRTRIQTTQKRMNLADIRTSIKTAGFRGMYTGYWPNTIGNIPGNAVYLLSYNFFRSKLSDYASDGPVWVSLAAGGLADLTSNLFYAPVDVVVQRLFIQNEKSKRYKNATDAIGQIYRADGIKGFYRGFGAVLMTNVPSSAVWWASYESCKEAFSHLAHKIRPQTDSKVIEQNLLAQFAAGATAGVTMVLVTNPLEVVKTRLQTQHFSRPGEAAYFYANTWQGLRSIVKTEGPRALYKGVLPRCLYSCVFSSLSGVIYEYTMKVSRNVRLCALLTTMGRCRRLGRGAVVGVIVHLKRVLCN</sequence>
<evidence type="ECO:0000313" key="6">
    <source>
        <dbReference type="EMBL" id="PRP87751.1"/>
    </source>
</evidence>
<evidence type="ECO:0000256" key="4">
    <source>
        <dbReference type="PROSITE-ProRule" id="PRU00282"/>
    </source>
</evidence>
<feature type="repeat" description="Solcar" evidence="4">
    <location>
        <begin position="226"/>
        <end position="318"/>
    </location>
</feature>
<protein>
    <submittedName>
        <fullName evidence="6">Uncharacterized protein</fullName>
    </submittedName>
</protein>
<dbReference type="SUPFAM" id="SSF103506">
    <property type="entry name" value="Mitochondrial carrier"/>
    <property type="match status" value="1"/>
</dbReference>
<comment type="subcellular location">
    <subcellularLocation>
        <location evidence="1">Membrane</location>
        <topology evidence="1">Multi-pass membrane protein</topology>
    </subcellularLocation>
</comment>
<keyword evidence="2 4" id="KW-0812">Transmembrane</keyword>
<dbReference type="InParanoid" id="A0A2P6NUW0"/>
<reference evidence="6 7" key="1">
    <citation type="journal article" date="2018" name="Genome Biol. Evol.">
        <title>Multiple Roots of Fruiting Body Formation in Amoebozoa.</title>
        <authorList>
            <person name="Hillmann F."/>
            <person name="Forbes G."/>
            <person name="Novohradska S."/>
            <person name="Ferling I."/>
            <person name="Riege K."/>
            <person name="Groth M."/>
            <person name="Westermann M."/>
            <person name="Marz M."/>
            <person name="Spaller T."/>
            <person name="Winckler T."/>
            <person name="Schaap P."/>
            <person name="Glockner G."/>
        </authorList>
    </citation>
    <scope>NUCLEOTIDE SEQUENCE [LARGE SCALE GENOMIC DNA]</scope>
    <source>
        <strain evidence="6 7">Jena</strain>
    </source>
</reference>
<dbReference type="InterPro" id="IPR023395">
    <property type="entry name" value="MCP_dom_sf"/>
</dbReference>
<name>A0A2P6NUW0_9EUKA</name>
<comment type="caution">
    <text evidence="6">The sequence shown here is derived from an EMBL/GenBank/DDBJ whole genome shotgun (WGS) entry which is preliminary data.</text>
</comment>
<proteinExistence type="inferred from homology"/>
<keyword evidence="7" id="KW-1185">Reference proteome</keyword>
<keyword evidence="5" id="KW-0813">Transport</keyword>
<dbReference type="PROSITE" id="PS50920">
    <property type="entry name" value="SOLCAR"/>
    <property type="match status" value="3"/>
</dbReference>
<feature type="repeat" description="Solcar" evidence="4">
    <location>
        <begin position="33"/>
        <end position="112"/>
    </location>
</feature>
<evidence type="ECO:0000256" key="3">
    <source>
        <dbReference type="ARBA" id="ARBA00023136"/>
    </source>
</evidence>
<dbReference type="PANTHER" id="PTHR46080:SF18">
    <property type="entry name" value="MITOCHONDRIAL SUBSTRATE CARRIER FAMILY PROTEIN J"/>
    <property type="match status" value="1"/>
</dbReference>
<evidence type="ECO:0000313" key="7">
    <source>
        <dbReference type="Proteomes" id="UP000241769"/>
    </source>
</evidence>
<accession>A0A2P6NUW0</accession>
<dbReference type="OrthoDB" id="250329at2759"/>
<dbReference type="PANTHER" id="PTHR46080">
    <property type="entry name" value="MITOCHONDRIAL SUBSTRATE CARRIER FAMILY PROTEIN J"/>
    <property type="match status" value="1"/>
</dbReference>
<dbReference type="Pfam" id="PF00153">
    <property type="entry name" value="Mito_carr"/>
    <property type="match status" value="3"/>
</dbReference>
<organism evidence="6 7">
    <name type="scientific">Planoprotostelium fungivorum</name>
    <dbReference type="NCBI Taxonomy" id="1890364"/>
    <lineage>
        <taxon>Eukaryota</taxon>
        <taxon>Amoebozoa</taxon>
        <taxon>Evosea</taxon>
        <taxon>Variosea</taxon>
        <taxon>Cavosteliida</taxon>
        <taxon>Cavosteliaceae</taxon>
        <taxon>Planoprotostelium</taxon>
    </lineage>
</organism>
<dbReference type="FunCoup" id="A0A2P6NUW0">
    <property type="interactions" value="7"/>
</dbReference>
<dbReference type="GO" id="GO:0016020">
    <property type="term" value="C:membrane"/>
    <property type="evidence" value="ECO:0007669"/>
    <property type="project" value="UniProtKB-SubCell"/>
</dbReference>
<keyword evidence="3 4" id="KW-0472">Membrane</keyword>
<comment type="similarity">
    <text evidence="5">Belongs to the mitochondrial carrier (TC 2.A.29) family.</text>
</comment>
<evidence type="ECO:0000256" key="2">
    <source>
        <dbReference type="ARBA" id="ARBA00022692"/>
    </source>
</evidence>
<dbReference type="AlphaFoldDB" id="A0A2P6NUW0"/>
<evidence type="ECO:0000256" key="5">
    <source>
        <dbReference type="RuleBase" id="RU000488"/>
    </source>
</evidence>
<dbReference type="InterPro" id="IPR018108">
    <property type="entry name" value="MCP_transmembrane"/>
</dbReference>